<feature type="signal peptide" evidence="9">
    <location>
        <begin position="1"/>
        <end position="31"/>
    </location>
</feature>
<sequence length="408" mass="46357">MKKTKKTKKTMLFTLALALVMLILVQGVSYASSGGKPGQKQLGLQVNEGGILIKDGKPYRGIGVNFFDAFIRALDDPNTTSYREGFQALGEYDIPFARFSVGGYWPIQWKMYKEDKERYFQILDDVVQSAEDNHVGLIPSFFWSFAAADLAGDPMNRWGIPSSNLHQFMKTYVREVVTRYKDSPAIWGWEFGNEYNLSSDLPNASDWRPPVIPELGTPTSRSAEDELTHSMIRTAFTEFAKEVRKYDPNRIIISGNSIPRASEWHQEQYLSWEQDTEEQFAEMLNKDNPNPMNTISVHIYDKEETRFSRTVPVEELLNKLMKVSKKAKKPLFVGEFGAGEDQGHEAAQQSFERLITAIDEAKVPLAAVWVFDLSNQPTNTITPTNNRSYQLDRIQEINESPGSGHHGH</sequence>
<organism evidence="11 12">
    <name type="scientific">Paenibacillus mendelii</name>
    <dbReference type="NCBI Taxonomy" id="206163"/>
    <lineage>
        <taxon>Bacteria</taxon>
        <taxon>Bacillati</taxon>
        <taxon>Bacillota</taxon>
        <taxon>Bacilli</taxon>
        <taxon>Bacillales</taxon>
        <taxon>Paenibacillaceae</taxon>
        <taxon>Paenibacillus</taxon>
    </lineage>
</organism>
<evidence type="ECO:0000259" key="10">
    <source>
        <dbReference type="Pfam" id="PF00150"/>
    </source>
</evidence>
<evidence type="ECO:0000256" key="5">
    <source>
        <dbReference type="ARBA" id="ARBA00022729"/>
    </source>
</evidence>
<dbReference type="InterPro" id="IPR017853">
    <property type="entry name" value="GH"/>
</dbReference>
<dbReference type="PANTHER" id="PTHR31451">
    <property type="match status" value="1"/>
</dbReference>
<evidence type="ECO:0000256" key="4">
    <source>
        <dbReference type="ARBA" id="ARBA00022525"/>
    </source>
</evidence>
<feature type="chain" id="PRO_5047302474" description="mannan endo-1,4-beta-mannosidase" evidence="9">
    <location>
        <begin position="32"/>
        <end position="408"/>
    </location>
</feature>
<comment type="similarity">
    <text evidence="8">Belongs to the glycosyl hydrolase 5 (cellulase A) family.</text>
</comment>
<reference evidence="11 12" key="1">
    <citation type="submission" date="2024-09" db="EMBL/GenBank/DDBJ databases">
        <authorList>
            <person name="Sun Q."/>
            <person name="Mori K."/>
        </authorList>
    </citation>
    <scope>NUCLEOTIDE SEQUENCE [LARGE SCALE GENOMIC DNA]</scope>
    <source>
        <strain evidence="11 12">CCM 4839</strain>
    </source>
</reference>
<dbReference type="Gene3D" id="3.20.20.80">
    <property type="entry name" value="Glycosidases"/>
    <property type="match status" value="1"/>
</dbReference>
<evidence type="ECO:0000256" key="8">
    <source>
        <dbReference type="RuleBase" id="RU361153"/>
    </source>
</evidence>
<accession>A0ABV6JF15</accession>
<keyword evidence="12" id="KW-1185">Reference proteome</keyword>
<dbReference type="EC" id="3.2.1.78" evidence="3"/>
<evidence type="ECO:0000313" key="11">
    <source>
        <dbReference type="EMBL" id="MFC0394503.1"/>
    </source>
</evidence>
<feature type="domain" description="Glycoside hydrolase family 5" evidence="10">
    <location>
        <begin position="117"/>
        <end position="365"/>
    </location>
</feature>
<evidence type="ECO:0000256" key="7">
    <source>
        <dbReference type="ARBA" id="ARBA00023295"/>
    </source>
</evidence>
<proteinExistence type="inferred from homology"/>
<keyword evidence="6 8" id="KW-0378">Hydrolase</keyword>
<evidence type="ECO:0000256" key="3">
    <source>
        <dbReference type="ARBA" id="ARBA00012706"/>
    </source>
</evidence>
<keyword evidence="4" id="KW-0964">Secreted</keyword>
<comment type="caution">
    <text evidence="11">The sequence shown here is derived from an EMBL/GenBank/DDBJ whole genome shotgun (WGS) entry which is preliminary data.</text>
</comment>
<dbReference type="SUPFAM" id="SSF51445">
    <property type="entry name" value="(Trans)glycosidases"/>
    <property type="match status" value="1"/>
</dbReference>
<comment type="subcellular location">
    <subcellularLocation>
        <location evidence="2">Secreted</location>
    </subcellularLocation>
</comment>
<dbReference type="Pfam" id="PF00150">
    <property type="entry name" value="Cellulase"/>
    <property type="match status" value="1"/>
</dbReference>
<keyword evidence="7 8" id="KW-0326">Glycosidase</keyword>
<dbReference type="PANTHER" id="PTHR31451:SF39">
    <property type="entry name" value="MANNAN ENDO-1,4-BETA-MANNOSIDASE 1"/>
    <property type="match status" value="1"/>
</dbReference>
<name>A0ABV6JF15_9BACL</name>
<dbReference type="InterPro" id="IPR001547">
    <property type="entry name" value="Glyco_hydro_5"/>
</dbReference>
<evidence type="ECO:0000256" key="1">
    <source>
        <dbReference type="ARBA" id="ARBA00001678"/>
    </source>
</evidence>
<dbReference type="InterPro" id="IPR045053">
    <property type="entry name" value="MAN-like"/>
</dbReference>
<evidence type="ECO:0000313" key="12">
    <source>
        <dbReference type="Proteomes" id="UP001589818"/>
    </source>
</evidence>
<evidence type="ECO:0000256" key="6">
    <source>
        <dbReference type="ARBA" id="ARBA00022801"/>
    </source>
</evidence>
<protein>
    <recommendedName>
        <fullName evidence="3">mannan endo-1,4-beta-mannosidase</fullName>
        <ecNumber evidence="3">3.2.1.78</ecNumber>
    </recommendedName>
</protein>
<comment type="catalytic activity">
    <reaction evidence="1">
        <text>Random hydrolysis of (1-&gt;4)-beta-D-mannosidic linkages in mannans, galactomannans and glucomannans.</text>
        <dbReference type="EC" id="3.2.1.78"/>
    </reaction>
</comment>
<evidence type="ECO:0000256" key="2">
    <source>
        <dbReference type="ARBA" id="ARBA00004613"/>
    </source>
</evidence>
<gene>
    <name evidence="11" type="ORF">ACFFJ8_24480</name>
</gene>
<dbReference type="Proteomes" id="UP001589818">
    <property type="component" value="Unassembled WGS sequence"/>
</dbReference>
<evidence type="ECO:0000256" key="9">
    <source>
        <dbReference type="SAM" id="SignalP"/>
    </source>
</evidence>
<dbReference type="EMBL" id="JBHLVF010000041">
    <property type="protein sequence ID" value="MFC0394503.1"/>
    <property type="molecule type" value="Genomic_DNA"/>
</dbReference>
<keyword evidence="5 9" id="KW-0732">Signal</keyword>
<dbReference type="RefSeq" id="WP_204815632.1">
    <property type="nucleotide sequence ID" value="NZ_JANHOF010000001.1"/>
</dbReference>